<proteinExistence type="predicted"/>
<dbReference type="PROSITE" id="PS50895">
    <property type="entry name" value="SURF1"/>
    <property type="match status" value="1"/>
</dbReference>
<feature type="transmembrane region" description="Helical" evidence="5">
    <location>
        <begin position="217"/>
        <end position="239"/>
    </location>
</feature>
<evidence type="ECO:0000256" key="2">
    <source>
        <dbReference type="ARBA" id="ARBA00022692"/>
    </source>
</evidence>
<organism evidence="6">
    <name type="scientific">freshwater metagenome</name>
    <dbReference type="NCBI Taxonomy" id="449393"/>
    <lineage>
        <taxon>unclassified sequences</taxon>
        <taxon>metagenomes</taxon>
        <taxon>ecological metagenomes</taxon>
    </lineage>
</organism>
<keyword evidence="4 5" id="KW-0472">Membrane</keyword>
<reference evidence="6" key="1">
    <citation type="submission" date="2020-05" db="EMBL/GenBank/DDBJ databases">
        <authorList>
            <person name="Chiriac C."/>
            <person name="Salcher M."/>
            <person name="Ghai R."/>
            <person name="Kavagutti S V."/>
        </authorList>
    </citation>
    <scope>NUCLEOTIDE SEQUENCE</scope>
</reference>
<evidence type="ECO:0000256" key="5">
    <source>
        <dbReference type="SAM" id="Phobius"/>
    </source>
</evidence>
<dbReference type="EMBL" id="CAEZYW010000104">
    <property type="protein sequence ID" value="CAB4741281.1"/>
    <property type="molecule type" value="Genomic_DNA"/>
</dbReference>
<dbReference type="AlphaFoldDB" id="A0A6J6T298"/>
<evidence type="ECO:0000256" key="1">
    <source>
        <dbReference type="ARBA" id="ARBA00004370"/>
    </source>
</evidence>
<dbReference type="PANTHER" id="PTHR23427:SF2">
    <property type="entry name" value="SURFEIT LOCUS PROTEIN 1"/>
    <property type="match status" value="1"/>
</dbReference>
<dbReference type="Pfam" id="PF02104">
    <property type="entry name" value="SURF1"/>
    <property type="match status" value="1"/>
</dbReference>
<dbReference type="PANTHER" id="PTHR23427">
    <property type="entry name" value="SURFEIT LOCUS PROTEIN"/>
    <property type="match status" value="1"/>
</dbReference>
<dbReference type="PROSITE" id="PS51257">
    <property type="entry name" value="PROKAR_LIPOPROTEIN"/>
    <property type="match status" value="1"/>
</dbReference>
<name>A0A6J6T298_9ZZZZ</name>
<gene>
    <name evidence="6" type="ORF">UFOPK2786_00791</name>
</gene>
<evidence type="ECO:0000256" key="4">
    <source>
        <dbReference type="ARBA" id="ARBA00023136"/>
    </source>
</evidence>
<feature type="transmembrane region" description="Helical" evidence="5">
    <location>
        <begin position="20"/>
        <end position="41"/>
    </location>
</feature>
<sequence length="256" mass="27653">MTSRPQADALLRRARTPRWIGLAIVALVLIAGCVLLGQWQWSRTHNISEAERAAVSAPIDVEAIDALGEPLPDAAIGRPVVARGRYLAEGQVVVLQRSLRDEAGVWVLTPLELSDGSVVGVLRGWLPTADAPGIVPPAGEVTVSGIMHPNERFYPDAITEPGTAVAISSDRLAPAWGEATRSGYVMLTASSPEQSPAPEPAVPTVQTADVPFPLQNFFYAFQWWIFAAFVVVVYLRWLWLDVSESPESGLGERVNP</sequence>
<keyword evidence="3 5" id="KW-1133">Transmembrane helix</keyword>
<comment type="subcellular location">
    <subcellularLocation>
        <location evidence="1">Membrane</location>
    </subcellularLocation>
</comment>
<dbReference type="InterPro" id="IPR002994">
    <property type="entry name" value="Surf1/Shy1"/>
</dbReference>
<accession>A0A6J6T298</accession>
<dbReference type="CDD" id="cd06662">
    <property type="entry name" value="SURF1"/>
    <property type="match status" value="1"/>
</dbReference>
<protein>
    <submittedName>
        <fullName evidence="6">Unannotated protein</fullName>
    </submittedName>
</protein>
<evidence type="ECO:0000313" key="6">
    <source>
        <dbReference type="EMBL" id="CAB4741281.1"/>
    </source>
</evidence>
<keyword evidence="2 5" id="KW-0812">Transmembrane</keyword>
<dbReference type="GO" id="GO:0016020">
    <property type="term" value="C:membrane"/>
    <property type="evidence" value="ECO:0007669"/>
    <property type="project" value="UniProtKB-SubCell"/>
</dbReference>
<evidence type="ECO:0000256" key="3">
    <source>
        <dbReference type="ARBA" id="ARBA00022989"/>
    </source>
</evidence>
<dbReference type="InterPro" id="IPR045214">
    <property type="entry name" value="Surf1/Surf4"/>
</dbReference>